<gene>
    <name evidence="1" type="ORF">OG835_27650</name>
</gene>
<protein>
    <submittedName>
        <fullName evidence="1">Uncharacterized protein</fullName>
    </submittedName>
</protein>
<evidence type="ECO:0000313" key="1">
    <source>
        <dbReference type="EMBL" id="WSC00402.1"/>
    </source>
</evidence>
<accession>A0ACD4ZRG5</accession>
<organism evidence="1 2">
    <name type="scientific">Streptomyces scopuliridis</name>
    <dbReference type="NCBI Taxonomy" id="452529"/>
    <lineage>
        <taxon>Bacteria</taxon>
        <taxon>Bacillati</taxon>
        <taxon>Actinomycetota</taxon>
        <taxon>Actinomycetes</taxon>
        <taxon>Kitasatosporales</taxon>
        <taxon>Streptomycetaceae</taxon>
        <taxon>Streptomyces</taxon>
    </lineage>
</organism>
<dbReference type="Proteomes" id="UP001348369">
    <property type="component" value="Chromosome"/>
</dbReference>
<keyword evidence="2" id="KW-1185">Reference proteome</keyword>
<reference evidence="1" key="1">
    <citation type="submission" date="2022-10" db="EMBL/GenBank/DDBJ databases">
        <title>The complete genomes of actinobacterial strains from the NBC collection.</title>
        <authorList>
            <person name="Joergensen T.S."/>
            <person name="Alvarez Arevalo M."/>
            <person name="Sterndorff E.B."/>
            <person name="Faurdal D."/>
            <person name="Vuksanovic O."/>
            <person name="Mourched A.-S."/>
            <person name="Charusanti P."/>
            <person name="Shaw S."/>
            <person name="Blin K."/>
            <person name="Weber T."/>
        </authorList>
    </citation>
    <scope>NUCLEOTIDE SEQUENCE</scope>
    <source>
        <strain evidence="1">NBC 01771</strain>
    </source>
</reference>
<name>A0ACD4ZRG5_9ACTN</name>
<evidence type="ECO:0000313" key="2">
    <source>
        <dbReference type="Proteomes" id="UP001348369"/>
    </source>
</evidence>
<dbReference type="EMBL" id="CP109109">
    <property type="protein sequence ID" value="WSC00402.1"/>
    <property type="molecule type" value="Genomic_DNA"/>
</dbReference>
<sequence length="56" mass="6487">MIDRKPPTTDMAAHTDEEDGFHRLVPEWVPRTFAEPTPELTERVARGLRRLTDEAK</sequence>
<proteinExistence type="predicted"/>